<dbReference type="Proteomes" id="UP000051568">
    <property type="component" value="Unassembled WGS sequence"/>
</dbReference>
<feature type="domain" description="DUF3502" evidence="2">
    <location>
        <begin position="417"/>
        <end position="484"/>
    </location>
</feature>
<evidence type="ECO:0000256" key="1">
    <source>
        <dbReference type="SAM" id="SignalP"/>
    </source>
</evidence>
<protein>
    <submittedName>
        <fullName evidence="3">Sugar ABC transporter substrate-binding protein</fullName>
    </submittedName>
</protein>
<dbReference type="InterPro" id="IPR022627">
    <property type="entry name" value="DUF3502"/>
</dbReference>
<dbReference type="PROSITE" id="PS51257">
    <property type="entry name" value="PROKAR_LIPOPROTEIN"/>
    <property type="match status" value="1"/>
</dbReference>
<dbReference type="Pfam" id="PF12010">
    <property type="entry name" value="DUF3502"/>
    <property type="match status" value="1"/>
</dbReference>
<comment type="caution">
    <text evidence="3">The sequence shown here is derived from an EMBL/GenBank/DDBJ whole genome shotgun (WGS) entry which is preliminary data.</text>
</comment>
<dbReference type="AlphaFoldDB" id="A0A0R2IKH5"/>
<keyword evidence="4" id="KW-1185">Reference proteome</keyword>
<reference evidence="3 4" key="1">
    <citation type="journal article" date="2015" name="Genome Announc.">
        <title>Expanding the biotechnology potential of lactobacilli through comparative genomics of 213 strains and associated genera.</title>
        <authorList>
            <person name="Sun Z."/>
            <person name="Harris H.M."/>
            <person name="McCann A."/>
            <person name="Guo C."/>
            <person name="Argimon S."/>
            <person name="Zhang W."/>
            <person name="Yang X."/>
            <person name="Jeffery I.B."/>
            <person name="Cooney J.C."/>
            <person name="Kagawa T.F."/>
            <person name="Liu W."/>
            <person name="Song Y."/>
            <person name="Salvetti E."/>
            <person name="Wrobel A."/>
            <person name="Rasinkangas P."/>
            <person name="Parkhill J."/>
            <person name="Rea M.C."/>
            <person name="O'Sullivan O."/>
            <person name="Ritari J."/>
            <person name="Douillard F.P."/>
            <person name="Paul Ross R."/>
            <person name="Yang R."/>
            <person name="Briner A.E."/>
            <person name="Felis G.E."/>
            <person name="de Vos W.M."/>
            <person name="Barrangou R."/>
            <person name="Klaenhammer T.R."/>
            <person name="Caufield P.W."/>
            <person name="Cui Y."/>
            <person name="Zhang H."/>
            <person name="O'Toole P.W."/>
        </authorList>
    </citation>
    <scope>NUCLEOTIDE SEQUENCE [LARGE SCALE GENOMIC DNA]</scope>
    <source>
        <strain evidence="3 4">DSM 17757</strain>
    </source>
</reference>
<sequence length="487" mass="53783">MKRWVKGLLATAAVLGVGLTIAGCSSKKAADSSDTKTLTMYQIGDKPKNYDALMAKTNKILKKKANAKLKINYIGFGDYAKKMSVIVSSGESYDIAKADNYVVNAQKGAYADLTKLLPKYASKAYKSLDPAYIQGNKVNGKLYAMPINANVYRTQTIAFNNSYLKKYNIDISKVNSYKTLEPVLKKIHAVEPNVVAFKATKGFVAESGFDYPLTDKMPFAVDITDGGNANKIVNPYDSARTQTNLAYLHKFYQKGYIPQDAATNSKEYGLSSKTWFARQELVGPYDYGNQALSTASGEKNGIVTKKISTPLKTTGQAQMFNWVVSNSSQNKELAVKVLGIMNSDPELLNGLVWGEEGDAWEKTDQKDKIKLLKGYAADRSMGAWMTGDNSILYTTTDVTDKMIKERKDSIASAKTSPILGFNPDTSKIKTQITNIQNVMNQYGDQLNTGTADPKPTIKKMNKALKTAGYDEVRAELQKQYDKFRQSK</sequence>
<dbReference type="PANTHER" id="PTHR43649:SF17">
    <property type="entry name" value="ABC TRANSPORTER SOLUTE BINDING PROTEIN-SUGAR TRANSPORT"/>
    <property type="match status" value="1"/>
</dbReference>
<feature type="signal peptide" evidence="1">
    <location>
        <begin position="1"/>
        <end position="22"/>
    </location>
</feature>
<proteinExistence type="predicted"/>
<evidence type="ECO:0000313" key="4">
    <source>
        <dbReference type="Proteomes" id="UP000051568"/>
    </source>
</evidence>
<dbReference type="InterPro" id="IPR050490">
    <property type="entry name" value="Bact_solute-bd_prot1"/>
</dbReference>
<dbReference type="STRING" id="319652.IV80_GL001832"/>
<dbReference type="SUPFAM" id="SSF53850">
    <property type="entry name" value="Periplasmic binding protein-like II"/>
    <property type="match status" value="1"/>
</dbReference>
<dbReference type="OrthoDB" id="7936627at2"/>
<organism evidence="3 4">
    <name type="scientific">Pediococcus cellicola</name>
    <dbReference type="NCBI Taxonomy" id="319652"/>
    <lineage>
        <taxon>Bacteria</taxon>
        <taxon>Bacillati</taxon>
        <taxon>Bacillota</taxon>
        <taxon>Bacilli</taxon>
        <taxon>Lactobacillales</taxon>
        <taxon>Lactobacillaceae</taxon>
        <taxon>Pediococcus</taxon>
    </lineage>
</organism>
<dbReference type="EMBL" id="JQBR01000008">
    <property type="protein sequence ID" value="KRN65551.1"/>
    <property type="molecule type" value="Genomic_DNA"/>
</dbReference>
<feature type="chain" id="PRO_5039234617" evidence="1">
    <location>
        <begin position="23"/>
        <end position="487"/>
    </location>
</feature>
<evidence type="ECO:0000259" key="2">
    <source>
        <dbReference type="Pfam" id="PF12010"/>
    </source>
</evidence>
<evidence type="ECO:0000313" key="3">
    <source>
        <dbReference type="EMBL" id="KRN65551.1"/>
    </source>
</evidence>
<accession>A0A0R2IKH5</accession>
<gene>
    <name evidence="3" type="ORF">IV80_GL001832</name>
</gene>
<keyword evidence="1" id="KW-0732">Signal</keyword>
<dbReference type="Gene3D" id="3.40.190.10">
    <property type="entry name" value="Periplasmic binding protein-like II"/>
    <property type="match status" value="1"/>
</dbReference>
<name>A0A0R2IKH5_9LACO</name>
<dbReference type="PANTHER" id="PTHR43649">
    <property type="entry name" value="ARABINOSE-BINDING PROTEIN-RELATED"/>
    <property type="match status" value="1"/>
</dbReference>
<dbReference type="PATRIC" id="fig|319652.3.peg.1859"/>
<dbReference type="RefSeq" id="WP_057751749.1">
    <property type="nucleotide sequence ID" value="NZ_BJVH01000008.1"/>
</dbReference>